<evidence type="ECO:0000256" key="2">
    <source>
        <dbReference type="ARBA" id="ARBA00022723"/>
    </source>
</evidence>
<evidence type="ECO:0000256" key="1">
    <source>
        <dbReference type="ARBA" id="ARBA00001946"/>
    </source>
</evidence>
<keyword evidence="3 6" id="KW-0378">Hydrolase</keyword>
<reference evidence="6 7" key="1">
    <citation type="journal article" date="2018" name="Front. Microbiol.">
        <title>Jumbo Bacteriophages Are Represented Within an Increasing Diversity of Environmental Viruses Infecting the Emerging Phytopathogen, Dickeya solani.</title>
        <authorList>
            <person name="Day A.W."/>
            <person name="Ahn J."/>
            <person name="Salmond G.P.C."/>
        </authorList>
    </citation>
    <scope>NUCLEOTIDE SEQUENCE [LARGE SCALE GENOMIC DNA]</scope>
</reference>
<dbReference type="Pfam" id="PF00293">
    <property type="entry name" value="NUDIX"/>
    <property type="match status" value="1"/>
</dbReference>
<evidence type="ECO:0000256" key="4">
    <source>
        <dbReference type="ARBA" id="ARBA00022842"/>
    </source>
</evidence>
<sequence>MKVFLTLDEGDGRKPRKQSGVIPYRYNDEGDLEICMIRTKHANNWGLPKGGKEPDLSLEASAIKEAMEEAGLRGVPGKKIAKMEYVKGSTGRLQKVTWFLMQVHEELDNYLEVAQRERRWFLAEDALKKIDRDWKPVLKQAIKKLELGAS</sequence>
<evidence type="ECO:0000313" key="7">
    <source>
        <dbReference type="Proteomes" id="UP000263742"/>
    </source>
</evidence>
<feature type="domain" description="Nudix hydrolase" evidence="5">
    <location>
        <begin position="14"/>
        <end position="143"/>
    </location>
</feature>
<dbReference type="InterPro" id="IPR015797">
    <property type="entry name" value="NUDIX_hydrolase-like_dom_sf"/>
</dbReference>
<accession>A0A384ZW96</accession>
<dbReference type="PANTHER" id="PTHR12629:SF0">
    <property type="entry name" value="DIPHOSPHOINOSITOL-POLYPHOSPHATE DIPHOSPHATASE"/>
    <property type="match status" value="1"/>
</dbReference>
<gene>
    <name evidence="6" type="ORF">JA13_109</name>
</gene>
<organism evidence="6 7">
    <name type="scientific">Dickeya phage vB_DsoM_JA13</name>
    <dbReference type="NCBI Taxonomy" id="2283030"/>
    <lineage>
        <taxon>Viruses</taxon>
        <taxon>Duplodnaviria</taxon>
        <taxon>Heunggongvirae</taxon>
        <taxon>Uroviricota</taxon>
        <taxon>Caudoviricetes</taxon>
        <taxon>Salmondvirus</taxon>
        <taxon>Salmondvirus JA11</taxon>
    </lineage>
</organism>
<name>A0A384ZW96_9CAUD</name>
<dbReference type="PANTHER" id="PTHR12629">
    <property type="entry name" value="DIPHOSPHOINOSITOL POLYPHOSPHATE PHOSPHOHYDROLASE"/>
    <property type="match status" value="1"/>
</dbReference>
<dbReference type="CDD" id="cd04666">
    <property type="entry name" value="NUDIX_DIPP2_like_Nudt4"/>
    <property type="match status" value="1"/>
</dbReference>
<dbReference type="EMBL" id="MH460460">
    <property type="protein sequence ID" value="AXG66512.1"/>
    <property type="molecule type" value="Genomic_DNA"/>
</dbReference>
<dbReference type="InterPro" id="IPR000086">
    <property type="entry name" value="NUDIX_hydrolase_dom"/>
</dbReference>
<evidence type="ECO:0000313" key="6">
    <source>
        <dbReference type="EMBL" id="AXG66512.1"/>
    </source>
</evidence>
<dbReference type="GO" id="GO:0016462">
    <property type="term" value="F:pyrophosphatase activity"/>
    <property type="evidence" value="ECO:0007669"/>
    <property type="project" value="InterPro"/>
</dbReference>
<comment type="cofactor">
    <cofactor evidence="1">
        <name>Mg(2+)</name>
        <dbReference type="ChEBI" id="CHEBI:18420"/>
    </cofactor>
</comment>
<keyword evidence="2" id="KW-0479">Metal-binding</keyword>
<protein>
    <submittedName>
        <fullName evidence="6">Putative NUDIX hydrolase</fullName>
    </submittedName>
</protein>
<evidence type="ECO:0000259" key="5">
    <source>
        <dbReference type="PROSITE" id="PS51462"/>
    </source>
</evidence>
<evidence type="ECO:0000256" key="3">
    <source>
        <dbReference type="ARBA" id="ARBA00022801"/>
    </source>
</evidence>
<proteinExistence type="predicted"/>
<dbReference type="PROSITE" id="PS51462">
    <property type="entry name" value="NUDIX"/>
    <property type="match status" value="1"/>
</dbReference>
<dbReference type="SUPFAM" id="SSF55811">
    <property type="entry name" value="Nudix"/>
    <property type="match status" value="1"/>
</dbReference>
<keyword evidence="4" id="KW-0460">Magnesium</keyword>
<dbReference type="InterPro" id="IPR047198">
    <property type="entry name" value="DDP-like_NUDIX"/>
</dbReference>
<dbReference type="Proteomes" id="UP000263742">
    <property type="component" value="Segment"/>
</dbReference>
<dbReference type="Gene3D" id="3.90.79.10">
    <property type="entry name" value="Nucleoside Triphosphate Pyrophosphohydrolase"/>
    <property type="match status" value="1"/>
</dbReference>
<dbReference type="GO" id="GO:0046872">
    <property type="term" value="F:metal ion binding"/>
    <property type="evidence" value="ECO:0007669"/>
    <property type="project" value="UniProtKB-KW"/>
</dbReference>